<dbReference type="SUPFAM" id="SSF53474">
    <property type="entry name" value="alpha/beta-Hydrolases"/>
    <property type="match status" value="1"/>
</dbReference>
<dbReference type="SUPFAM" id="SSF82171">
    <property type="entry name" value="DPP6 N-terminal domain-like"/>
    <property type="match status" value="1"/>
</dbReference>
<feature type="chain" id="PRO_5032680989" description="Peptidase S9 prolyl oligopeptidase catalytic domain-containing protein" evidence="2">
    <location>
        <begin position="22"/>
        <end position="720"/>
    </location>
</feature>
<feature type="signal peptide" evidence="2">
    <location>
        <begin position="1"/>
        <end position="21"/>
    </location>
</feature>
<name>A0A818S5G2_9BILA</name>
<dbReference type="GO" id="GO:0004252">
    <property type="term" value="F:serine-type endopeptidase activity"/>
    <property type="evidence" value="ECO:0007669"/>
    <property type="project" value="TreeGrafter"/>
</dbReference>
<feature type="domain" description="Peptidase S9 prolyl oligopeptidase catalytic" evidence="3">
    <location>
        <begin position="483"/>
        <end position="683"/>
    </location>
</feature>
<dbReference type="InterPro" id="IPR001375">
    <property type="entry name" value="Peptidase_S9_cat"/>
</dbReference>
<evidence type="ECO:0000256" key="2">
    <source>
        <dbReference type="SAM" id="SignalP"/>
    </source>
</evidence>
<evidence type="ECO:0000259" key="3">
    <source>
        <dbReference type="Pfam" id="PF00326"/>
    </source>
</evidence>
<protein>
    <recommendedName>
        <fullName evidence="3">Peptidase S9 prolyl oligopeptidase catalytic domain-containing protein</fullName>
    </recommendedName>
</protein>
<dbReference type="Proteomes" id="UP000663823">
    <property type="component" value="Unassembled WGS sequence"/>
</dbReference>
<dbReference type="EMBL" id="CAJOAX010000922">
    <property type="protein sequence ID" value="CAF3666817.1"/>
    <property type="molecule type" value="Genomic_DNA"/>
</dbReference>
<dbReference type="Pfam" id="PF00326">
    <property type="entry name" value="Peptidase_S9"/>
    <property type="match status" value="1"/>
</dbReference>
<accession>A0A818S5G2</accession>
<dbReference type="PANTHER" id="PTHR42776:SF27">
    <property type="entry name" value="DIPEPTIDYL PEPTIDASE FAMILY MEMBER 6"/>
    <property type="match status" value="1"/>
</dbReference>
<dbReference type="PANTHER" id="PTHR42776">
    <property type="entry name" value="SERINE PEPTIDASE S9 FAMILY MEMBER"/>
    <property type="match status" value="1"/>
</dbReference>
<keyword evidence="2" id="KW-0732">Signal</keyword>
<dbReference type="InterPro" id="IPR011042">
    <property type="entry name" value="6-blade_b-propeller_TolB-like"/>
</dbReference>
<dbReference type="AlphaFoldDB" id="A0A818S5G2"/>
<dbReference type="GO" id="GO:0006508">
    <property type="term" value="P:proteolysis"/>
    <property type="evidence" value="ECO:0007669"/>
    <property type="project" value="InterPro"/>
</dbReference>
<evidence type="ECO:0000256" key="1">
    <source>
        <dbReference type="ARBA" id="ARBA00022801"/>
    </source>
</evidence>
<organism evidence="4 5">
    <name type="scientific">Rotaria sordida</name>
    <dbReference type="NCBI Taxonomy" id="392033"/>
    <lineage>
        <taxon>Eukaryota</taxon>
        <taxon>Metazoa</taxon>
        <taxon>Spiralia</taxon>
        <taxon>Gnathifera</taxon>
        <taxon>Rotifera</taxon>
        <taxon>Eurotatoria</taxon>
        <taxon>Bdelloidea</taxon>
        <taxon>Philodinida</taxon>
        <taxon>Philodinidae</taxon>
        <taxon>Rotaria</taxon>
    </lineage>
</organism>
<gene>
    <name evidence="4" type="ORF">OTI717_LOCUS10290</name>
</gene>
<dbReference type="Gene3D" id="2.120.10.30">
    <property type="entry name" value="TolB, C-terminal domain"/>
    <property type="match status" value="1"/>
</dbReference>
<dbReference type="InterPro" id="IPR029058">
    <property type="entry name" value="AB_hydrolase_fold"/>
</dbReference>
<reference evidence="4" key="1">
    <citation type="submission" date="2021-02" db="EMBL/GenBank/DDBJ databases">
        <authorList>
            <person name="Nowell W R."/>
        </authorList>
    </citation>
    <scope>NUCLEOTIDE SEQUENCE</scope>
</reference>
<keyword evidence="1" id="KW-0378">Hydrolase</keyword>
<comment type="caution">
    <text evidence="4">The sequence shown here is derived from an EMBL/GenBank/DDBJ whole genome shotgun (WGS) entry which is preliminary data.</text>
</comment>
<sequence>MVMMLMKIFLLLILQLFSCFSIETKPRLTFDEFFDYTRYSLLEFSPTGRHLLFQTICPSWNTSSYQHALWLYDIEKQTKKLIATSTSIPIQAKWSPSGNYIALLLKSYSLGNVTGRPSINDLFLQRIYLYSLISDKLLPIKIEKHIFLTFTWSNNDSSLYIATKSFWSFYKQNILYQHEWKNAVPYREKMQFIHSCSIYRIDLNLNNLSLPVKRKFIRHLSFSISQLLYVSFEEQLIFLPSPTTSEDLGDLEIYSINLQNTSKLSKLTNNEVVEVGLRLSSDGRHVLFQAVELRSNKGKLIASQSRLYSLNLINGQITRLGEKFHGSINDYTTRSDSSVYILGQLGTQTHIYTQKSPMDDLILHNGWNGTYESIVSSNNNGSIAFIYSSLEKPMEVYFTNNIEQLKLAKAITNENELFTRRNLPSTKVYSWINVDDHRMIEGILHYPPGKFESKNLPLLVFIHGGPYLASLNSLSLSLGEWSSLAASEGWLVLEPNYRGSTGYGDQFVNEIQHRPLSKPGKDILYGVDQLIKDGIADPYRLAVGGYSYGGYLTNWLITQTKRFNAALSGAGVVDLASAWGRMDQPLVIRYLFGGLPWEVPSSYQNEAPIYYLNRVRTPTHIITGEDDKRVPASESYILERALYHLGIPVQLITFPNEGHSLNDNPWYGKIKIREELKWLQKYGNQSLNYNELFSHSEKPNLTHALQLFMFLFSIVIIINT</sequence>
<evidence type="ECO:0000313" key="4">
    <source>
        <dbReference type="EMBL" id="CAF3666817.1"/>
    </source>
</evidence>
<evidence type="ECO:0000313" key="5">
    <source>
        <dbReference type="Proteomes" id="UP000663823"/>
    </source>
</evidence>
<dbReference type="Gene3D" id="3.40.50.1820">
    <property type="entry name" value="alpha/beta hydrolase"/>
    <property type="match status" value="1"/>
</dbReference>
<proteinExistence type="predicted"/>